<protein>
    <recommendedName>
        <fullName evidence="1">Dynein regulatory complex protein 1 C-terminal domain-containing protein</fullName>
    </recommendedName>
</protein>
<dbReference type="RefSeq" id="XP_029346880.1">
    <property type="nucleotide sequence ID" value="XM_029491020.1"/>
</dbReference>
<dbReference type="InterPro" id="IPR039750">
    <property type="entry name" value="DRC1/DRC2"/>
</dbReference>
<evidence type="ECO:0000259" key="1">
    <source>
        <dbReference type="Pfam" id="PF14775"/>
    </source>
</evidence>
<feature type="domain" description="Dynein regulatory complex protein 1 C-terminal" evidence="1">
    <location>
        <begin position="750"/>
        <end position="806"/>
    </location>
</feature>
<dbReference type="Pfam" id="PF14775">
    <property type="entry name" value="NYD-SP28_assoc"/>
    <property type="match status" value="1"/>
</dbReference>
<dbReference type="OrthoDB" id="10260459at2759"/>
<dbReference type="GO" id="GO:0003352">
    <property type="term" value="P:regulation of cilium movement"/>
    <property type="evidence" value="ECO:0007669"/>
    <property type="project" value="TreeGrafter"/>
</dbReference>
<dbReference type="GeneID" id="100572937"/>
<dbReference type="PANTHER" id="PTHR21625">
    <property type="entry name" value="NYD-SP28 PROTEIN"/>
    <property type="match status" value="1"/>
</dbReference>
<evidence type="ECO:0000313" key="2">
    <source>
        <dbReference type="EnsemblMetazoa" id="XP_029346880.1"/>
    </source>
</evidence>
<dbReference type="InterPro" id="IPR029440">
    <property type="entry name" value="DRC1_C"/>
</dbReference>
<reference evidence="3" key="1">
    <citation type="submission" date="2010-06" db="EMBL/GenBank/DDBJ databases">
        <authorList>
            <person name="Jiang H."/>
            <person name="Abraham K."/>
            <person name="Ali S."/>
            <person name="Alsbrooks S.L."/>
            <person name="Anim B.N."/>
            <person name="Anosike U.S."/>
            <person name="Attaway T."/>
            <person name="Bandaranaike D.P."/>
            <person name="Battles P.K."/>
            <person name="Bell S.N."/>
            <person name="Bell A.V."/>
            <person name="Beltran B."/>
            <person name="Bickham C."/>
            <person name="Bustamante Y."/>
            <person name="Caleb T."/>
            <person name="Canada A."/>
            <person name="Cardenas V."/>
            <person name="Carter K."/>
            <person name="Chacko J."/>
            <person name="Chandrabose M.N."/>
            <person name="Chavez D."/>
            <person name="Chavez A."/>
            <person name="Chen L."/>
            <person name="Chu H.-S."/>
            <person name="Claassen K.J."/>
            <person name="Cockrell R."/>
            <person name="Collins M."/>
            <person name="Cooper J.A."/>
            <person name="Cree A."/>
            <person name="Curry S.M."/>
            <person name="Da Y."/>
            <person name="Dao M.D."/>
            <person name="Das B."/>
            <person name="Davila M.-L."/>
            <person name="Davy-Carroll L."/>
            <person name="Denson S."/>
            <person name="Dinh H."/>
            <person name="Ebong V.E."/>
            <person name="Edwards J.R."/>
            <person name="Egan A."/>
            <person name="El-Daye J."/>
            <person name="Escobedo L."/>
            <person name="Fernandez S."/>
            <person name="Fernando P.R."/>
            <person name="Flagg N."/>
            <person name="Forbes L.D."/>
            <person name="Fowler R.G."/>
            <person name="Fu Q."/>
            <person name="Gabisi R.A."/>
            <person name="Ganer J."/>
            <person name="Garbino Pronczuk A."/>
            <person name="Garcia R.M."/>
            <person name="Garner T."/>
            <person name="Garrett T.E."/>
            <person name="Gonzalez D.A."/>
            <person name="Hamid H."/>
            <person name="Hawkins E.S."/>
            <person name="Hirani K."/>
            <person name="Hogues M.E."/>
            <person name="Hollins B."/>
            <person name="Hsiao C.-H."/>
            <person name="Jabil R."/>
            <person name="James M.L."/>
            <person name="Jhangiani S.N."/>
            <person name="Johnson B."/>
            <person name="Johnson Q."/>
            <person name="Joshi V."/>
            <person name="Kalu J.B."/>
            <person name="Kam C."/>
            <person name="Kashfia A."/>
            <person name="Keebler J."/>
            <person name="Kisamo H."/>
            <person name="Kovar C.L."/>
            <person name="Lago L.A."/>
            <person name="Lai C.-Y."/>
            <person name="Laidlaw J."/>
            <person name="Lara F."/>
            <person name="Le T.-K."/>
            <person name="Lee S.L."/>
            <person name="Legall F.H."/>
            <person name="Lemon S.J."/>
            <person name="Lewis L.R."/>
            <person name="Li B."/>
            <person name="Liu Y."/>
            <person name="Liu Y.-S."/>
            <person name="Lopez J."/>
            <person name="Lozado R.J."/>
            <person name="Lu J."/>
            <person name="Madu R.C."/>
            <person name="Maheshwari M."/>
            <person name="Maheshwari R."/>
            <person name="Malloy K."/>
            <person name="Martinez E."/>
            <person name="Mathew T."/>
            <person name="Mercado I.C."/>
            <person name="Mercado C."/>
            <person name="Meyer B."/>
            <person name="Montgomery K."/>
            <person name="Morgan M.B."/>
            <person name="Munidasa M."/>
            <person name="Nazareth L.V."/>
            <person name="Nelson J."/>
            <person name="Ng B.M."/>
            <person name="Nguyen N.B."/>
            <person name="Nguyen P.Q."/>
            <person name="Nguyen T."/>
            <person name="Obregon M."/>
            <person name="Okwuonu G.O."/>
            <person name="Onwere C.G."/>
            <person name="Orozco G."/>
            <person name="Parra A."/>
            <person name="Patel S."/>
            <person name="Patil S."/>
            <person name="Perez A."/>
            <person name="Perez Y."/>
            <person name="Pham C."/>
            <person name="Primus E.L."/>
            <person name="Pu L.-L."/>
            <person name="Puazo M."/>
            <person name="Qin X."/>
            <person name="Quiroz J.B."/>
            <person name="Reese J."/>
            <person name="Richards S."/>
            <person name="Rives C.M."/>
            <person name="Robberts R."/>
            <person name="Ruiz S.J."/>
            <person name="Ruiz M.J."/>
            <person name="Santibanez J."/>
            <person name="Schneider B.W."/>
            <person name="Sisson I."/>
            <person name="Smith M."/>
            <person name="Sodergren E."/>
            <person name="Song X.-Z."/>
            <person name="Song B.B."/>
            <person name="Summersgill H."/>
            <person name="Thelus R."/>
            <person name="Thornton R.D."/>
            <person name="Trejos Z.Y."/>
            <person name="Usmani K."/>
            <person name="Vattathil S."/>
            <person name="Villasana D."/>
            <person name="Walker D.L."/>
            <person name="Wang S."/>
            <person name="Wang K."/>
            <person name="White C.S."/>
            <person name="Williams A.C."/>
            <person name="Williamson J."/>
            <person name="Wilson K."/>
            <person name="Woghiren I.O."/>
            <person name="Woodworth J.R."/>
            <person name="Worley K.C."/>
            <person name="Wright R.A."/>
            <person name="Wu W."/>
            <person name="Young L."/>
            <person name="Zhang L."/>
            <person name="Zhang J."/>
            <person name="Zhu Y."/>
            <person name="Muzny D.M."/>
            <person name="Weinstock G."/>
            <person name="Gibbs R.A."/>
        </authorList>
    </citation>
    <scope>NUCLEOTIDE SEQUENCE [LARGE SCALE GENOMIC DNA]</scope>
    <source>
        <strain evidence="3">LSR1</strain>
    </source>
</reference>
<dbReference type="EnsemblMetazoa" id="XM_029491020.1">
    <property type="protein sequence ID" value="XP_029346880.1"/>
    <property type="gene ID" value="LOC100572937"/>
</dbReference>
<organism evidence="2 3">
    <name type="scientific">Acyrthosiphon pisum</name>
    <name type="common">Pea aphid</name>
    <dbReference type="NCBI Taxonomy" id="7029"/>
    <lineage>
        <taxon>Eukaryota</taxon>
        <taxon>Metazoa</taxon>
        <taxon>Ecdysozoa</taxon>
        <taxon>Arthropoda</taxon>
        <taxon>Hexapoda</taxon>
        <taxon>Insecta</taxon>
        <taxon>Pterygota</taxon>
        <taxon>Neoptera</taxon>
        <taxon>Paraneoptera</taxon>
        <taxon>Hemiptera</taxon>
        <taxon>Sternorrhyncha</taxon>
        <taxon>Aphidomorpha</taxon>
        <taxon>Aphidoidea</taxon>
        <taxon>Aphididae</taxon>
        <taxon>Macrosiphini</taxon>
        <taxon>Acyrthosiphon</taxon>
    </lineage>
</organism>
<proteinExistence type="predicted"/>
<dbReference type="KEGG" id="api:100572937"/>
<dbReference type="Proteomes" id="UP000007819">
    <property type="component" value="Chromosome X"/>
</dbReference>
<dbReference type="GO" id="GO:0070286">
    <property type="term" value="P:axonemal dynein complex assembly"/>
    <property type="evidence" value="ECO:0007669"/>
    <property type="project" value="InterPro"/>
</dbReference>
<keyword evidence="3" id="KW-1185">Reference proteome</keyword>
<sequence>MENEEYEAITFQNVPVENLIDSRKYCDPRKIFENRDNFIFDGIAQGEAPQNNIGAEREIEDSDENLVVLEKEERNVLRKCNIWRRQNIDAIENAVAKRKFQQKMIIQPPVVKKIENSEFELGTLIEELNNFIEGKCLIFHTNEYEREWIDRNINQDRLSEVKNTLIEINKKCMEIDDKFKITSNKEDILVIQEDIVSLKKESLDLLKQKDKIIDKLLEGLEELLTKSFNETTSITNDLDKLNAIANNKLRILKEEHKKYYLSITKLIEDTKNEKNNNDSAKWSLLMNKIINKISNAALKRLVLIEKNNLELIKLFKTNEENAKIFRLETTENYIGVDTDLEFVKMRCSTNIKKLEYNCHVLKKKIEDNNFRIVNQKRRINFLQEIVYSLREKCNKIESDVTTQKSIIEKQIININKQIDEQEKRADSVAKSDNDEYVQLWDLQLTDIINHINSVRQTDNFIRDYFSFGGETNFCDKLTIDDDDTIVPLLKHINNLILYEPVHNSLSTNYYKYIRDKALNNLLLDFIVRNSSFVFDHNSNGILNTNSMRNLSYAYNAFSNLKLNKEESWDLIKSKFKPFVNCIVCNSQINWESGEIIGTSGSEQKTCNNYTISDNCINEQKSIKYLYFEKLCRNITQHSKNIDKLKKSDPLDECKNDTAYSNNITFENIDEEQNNKYSTILVEENTSLNNTRCGNSNHKLFIDNKHFMHIMKEIIKESQSTRFSKPKSLYHRLKKEYNFVQWKITENDLQKYWSQLVKYIPSSVDSWKMYYEELGHYYRILVVRQKKILKTKKLQAENTELKKVIHELEL</sequence>
<evidence type="ECO:0000313" key="3">
    <source>
        <dbReference type="Proteomes" id="UP000007819"/>
    </source>
</evidence>
<name>A0A8R2NT01_ACYPI</name>
<accession>A0A8R2NT01</accession>
<dbReference type="GO" id="GO:0060285">
    <property type="term" value="P:cilium-dependent cell motility"/>
    <property type="evidence" value="ECO:0007669"/>
    <property type="project" value="TreeGrafter"/>
</dbReference>
<reference evidence="2" key="2">
    <citation type="submission" date="2022-06" db="UniProtKB">
        <authorList>
            <consortium name="EnsemblMetazoa"/>
        </authorList>
    </citation>
    <scope>IDENTIFICATION</scope>
</reference>
<dbReference type="PANTHER" id="PTHR21625:SF1">
    <property type="entry name" value="DYNEIN REGULATORY COMPLEX PROTEIN 1"/>
    <property type="match status" value="1"/>
</dbReference>
<dbReference type="AlphaFoldDB" id="A0A8R2NT01"/>
<dbReference type="GO" id="GO:0005858">
    <property type="term" value="C:axonemal dynein complex"/>
    <property type="evidence" value="ECO:0007669"/>
    <property type="project" value="InterPro"/>
</dbReference>